<organism evidence="2 3">
    <name type="scientific">Mycolicibacter minnesotensis</name>
    <dbReference type="NCBI Taxonomy" id="1118379"/>
    <lineage>
        <taxon>Bacteria</taxon>
        <taxon>Bacillati</taxon>
        <taxon>Actinomycetota</taxon>
        <taxon>Actinomycetes</taxon>
        <taxon>Mycobacteriales</taxon>
        <taxon>Mycobacteriaceae</taxon>
        <taxon>Mycolicibacter</taxon>
    </lineage>
</organism>
<protein>
    <recommendedName>
        <fullName evidence="4">ATP/GTP-binding protein</fullName>
    </recommendedName>
</protein>
<comment type="caution">
    <text evidence="2">The sequence shown here is derived from an EMBL/GenBank/DDBJ whole genome shotgun (WGS) entry which is preliminary data.</text>
</comment>
<dbReference type="AlphaFoldDB" id="A0AA91M2Q6"/>
<evidence type="ECO:0008006" key="4">
    <source>
        <dbReference type="Google" id="ProtNLM"/>
    </source>
</evidence>
<dbReference type="RefSeq" id="WP_083027618.1">
    <property type="nucleotide sequence ID" value="NZ_AP022589.1"/>
</dbReference>
<gene>
    <name evidence="2" type="ORF">BST33_17140</name>
</gene>
<feature type="compositionally biased region" description="Basic and acidic residues" evidence="1">
    <location>
        <begin position="87"/>
        <end position="97"/>
    </location>
</feature>
<name>A0AA91M2Q6_9MYCO</name>
<feature type="region of interest" description="Disordered" evidence="1">
    <location>
        <begin position="1"/>
        <end position="24"/>
    </location>
</feature>
<accession>A0AA91M2Q6</accession>
<dbReference type="Proteomes" id="UP000192320">
    <property type="component" value="Unassembled WGS sequence"/>
</dbReference>
<keyword evidence="3" id="KW-1185">Reference proteome</keyword>
<evidence type="ECO:0000313" key="2">
    <source>
        <dbReference type="EMBL" id="ORA98208.1"/>
    </source>
</evidence>
<proteinExistence type="predicted"/>
<evidence type="ECO:0000313" key="3">
    <source>
        <dbReference type="Proteomes" id="UP000192320"/>
    </source>
</evidence>
<sequence>MARRRSSPRRQQPSGPLPLHQRVEAGPDGYDYIVVPIAGSRARKVYRCPGCDHEIRCGIAHVVVWLAGFGGSARFDAGEAKPGPRHGHGDDAGDDRRHWHTPCWANRNNRSPTRKWS</sequence>
<reference evidence="2 3" key="1">
    <citation type="submission" date="2017-02" db="EMBL/GenBank/DDBJ databases">
        <title>The new phylogeny of genus Mycobacterium.</title>
        <authorList>
            <person name="Tortoli E."/>
            <person name="Trovato A."/>
            <person name="Cirillo D.M."/>
        </authorList>
    </citation>
    <scope>NUCLEOTIDE SEQUENCE [LARGE SCALE GENOMIC DNA]</scope>
    <source>
        <strain evidence="2 3">DSM 45633</strain>
    </source>
</reference>
<evidence type="ECO:0000256" key="1">
    <source>
        <dbReference type="SAM" id="MobiDB-lite"/>
    </source>
</evidence>
<dbReference type="EMBL" id="MVHZ01000024">
    <property type="protein sequence ID" value="ORA98208.1"/>
    <property type="molecule type" value="Genomic_DNA"/>
</dbReference>
<feature type="region of interest" description="Disordered" evidence="1">
    <location>
        <begin position="75"/>
        <end position="117"/>
    </location>
</feature>